<reference evidence="1 2" key="1">
    <citation type="submission" date="2019-03" db="EMBL/GenBank/DDBJ databases">
        <title>Single cell metagenomics reveals metabolic interactions within the superorganism composed of flagellate Streblomastix strix and complex community of Bacteroidetes bacteria on its surface.</title>
        <authorList>
            <person name="Treitli S.C."/>
            <person name="Kolisko M."/>
            <person name="Husnik F."/>
            <person name="Keeling P."/>
            <person name="Hampl V."/>
        </authorList>
    </citation>
    <scope>NUCLEOTIDE SEQUENCE [LARGE SCALE GENOMIC DNA]</scope>
    <source>
        <strain evidence="1">ST1C</strain>
    </source>
</reference>
<name>A0A5J4UGQ4_9EUKA</name>
<accession>A0A5J4UGQ4</accession>
<dbReference type="EMBL" id="SNRW01017096">
    <property type="protein sequence ID" value="KAA6368695.1"/>
    <property type="molecule type" value="Genomic_DNA"/>
</dbReference>
<organism evidence="1 2">
    <name type="scientific">Streblomastix strix</name>
    <dbReference type="NCBI Taxonomy" id="222440"/>
    <lineage>
        <taxon>Eukaryota</taxon>
        <taxon>Metamonada</taxon>
        <taxon>Preaxostyla</taxon>
        <taxon>Oxymonadida</taxon>
        <taxon>Streblomastigidae</taxon>
        <taxon>Streblomastix</taxon>
    </lineage>
</organism>
<dbReference type="AlphaFoldDB" id="A0A5J4UGQ4"/>
<protein>
    <submittedName>
        <fullName evidence="1">Uncharacterized protein</fullName>
    </submittedName>
</protein>
<evidence type="ECO:0000313" key="1">
    <source>
        <dbReference type="EMBL" id="KAA6368695.1"/>
    </source>
</evidence>
<sequence length="287" mass="32654">MDDTLEDIPQMFGWGDGYEAVIENGLEHIWRAKQKQKVCNKIKMIQESEKEKVVIAQANMIIFSEEGNCETFEEKNIILDNIIRIRHVACMNRMILSDFPFKQLNDRDHTFDDIVNIYAIVDTAEGVCLLQLNLDFAKQTMKLGPFVMIGIPNSSSRIIALRNDQNLDSNQLADDIAHQALKGSEQVKVEQIANVKDYELLIALKGKTINDEDKQQQRNIQQVINIPPKWKSKQIQEDRMAFGVAHGISGTGELQLVSVGHKLKEIIQDDWSCSLNTNLFSSQYYAG</sequence>
<evidence type="ECO:0000313" key="2">
    <source>
        <dbReference type="Proteomes" id="UP000324800"/>
    </source>
</evidence>
<gene>
    <name evidence="1" type="ORF">EZS28_035779</name>
</gene>
<proteinExistence type="predicted"/>
<comment type="caution">
    <text evidence="1">The sequence shown here is derived from an EMBL/GenBank/DDBJ whole genome shotgun (WGS) entry which is preliminary data.</text>
</comment>
<dbReference type="Proteomes" id="UP000324800">
    <property type="component" value="Unassembled WGS sequence"/>
</dbReference>